<dbReference type="PANTHER" id="PTHR18968">
    <property type="entry name" value="THIAMINE PYROPHOSPHATE ENZYMES"/>
    <property type="match status" value="1"/>
</dbReference>
<dbReference type="CDD" id="cd07035">
    <property type="entry name" value="TPP_PYR_POX_like"/>
    <property type="match status" value="1"/>
</dbReference>
<feature type="domain" description="Thiamine pyrophosphate enzyme central" evidence="4">
    <location>
        <begin position="204"/>
        <end position="301"/>
    </location>
</feature>
<dbReference type="InterPro" id="IPR011766">
    <property type="entry name" value="TPP_enzyme_TPP-bd"/>
</dbReference>
<dbReference type="SUPFAM" id="SSF52467">
    <property type="entry name" value="DHS-like NAD/FAD-binding domain"/>
    <property type="match status" value="1"/>
</dbReference>
<dbReference type="CDD" id="cd00568">
    <property type="entry name" value="TPP_enzymes"/>
    <property type="match status" value="1"/>
</dbReference>
<keyword evidence="8" id="KW-1185">Reference proteome</keyword>
<dbReference type="InterPro" id="IPR029035">
    <property type="entry name" value="DHS-like_NAD/FAD-binding_dom"/>
</dbReference>
<dbReference type="SUPFAM" id="SSF52518">
    <property type="entry name" value="Thiamin diphosphate-binding fold (THDP-binding)"/>
    <property type="match status" value="2"/>
</dbReference>
<dbReference type="InterPro" id="IPR045229">
    <property type="entry name" value="TPP_enz"/>
</dbReference>
<dbReference type="Gene3D" id="3.40.50.1220">
    <property type="entry name" value="TPP-binding domain"/>
    <property type="match status" value="1"/>
</dbReference>
<dbReference type="GO" id="GO:0005948">
    <property type="term" value="C:acetolactate synthase complex"/>
    <property type="evidence" value="ECO:0007669"/>
    <property type="project" value="TreeGrafter"/>
</dbReference>
<feature type="domain" description="Thiamine pyrophosphate enzyme N-terminal TPP-binding" evidence="6">
    <location>
        <begin position="7"/>
        <end position="117"/>
    </location>
</feature>
<evidence type="ECO:0000256" key="2">
    <source>
        <dbReference type="ARBA" id="ARBA00023052"/>
    </source>
</evidence>
<evidence type="ECO:0000259" key="4">
    <source>
        <dbReference type="Pfam" id="PF00205"/>
    </source>
</evidence>
<accession>A0A1C5A778</accession>
<evidence type="ECO:0000259" key="5">
    <source>
        <dbReference type="Pfam" id="PF02775"/>
    </source>
</evidence>
<feature type="domain" description="Thiamine pyrophosphate enzyme TPP-binding" evidence="5">
    <location>
        <begin position="390"/>
        <end position="536"/>
    </location>
</feature>
<name>A0A1C5A778_MICEC</name>
<dbReference type="GO" id="GO:0030976">
    <property type="term" value="F:thiamine pyrophosphate binding"/>
    <property type="evidence" value="ECO:0007669"/>
    <property type="project" value="InterPro"/>
</dbReference>
<dbReference type="RefSeq" id="WP_088984981.1">
    <property type="nucleotide sequence ID" value="NZ_LT607413.1"/>
</dbReference>
<evidence type="ECO:0000256" key="3">
    <source>
        <dbReference type="RuleBase" id="RU362132"/>
    </source>
</evidence>
<dbReference type="InterPro" id="IPR012000">
    <property type="entry name" value="Thiamin_PyroP_enz_cen_dom"/>
</dbReference>
<dbReference type="Pfam" id="PF02776">
    <property type="entry name" value="TPP_enzyme_N"/>
    <property type="match status" value="1"/>
</dbReference>
<dbReference type="EMBL" id="LT607413">
    <property type="protein sequence ID" value="SCF41070.1"/>
    <property type="molecule type" value="Genomic_DNA"/>
</dbReference>
<dbReference type="Pfam" id="PF02775">
    <property type="entry name" value="TPP_enzyme_C"/>
    <property type="match status" value="1"/>
</dbReference>
<dbReference type="GO" id="GO:0003984">
    <property type="term" value="F:acetolactate synthase activity"/>
    <property type="evidence" value="ECO:0007669"/>
    <property type="project" value="TreeGrafter"/>
</dbReference>
<dbReference type="AlphaFoldDB" id="A0A1C5A778"/>
<organism evidence="7 8">
    <name type="scientific">Micromonospora echinospora</name>
    <name type="common">Micromonospora purpurea</name>
    <dbReference type="NCBI Taxonomy" id="1877"/>
    <lineage>
        <taxon>Bacteria</taxon>
        <taxon>Bacillati</taxon>
        <taxon>Actinomycetota</taxon>
        <taxon>Actinomycetes</taxon>
        <taxon>Micromonosporales</taxon>
        <taxon>Micromonosporaceae</taxon>
        <taxon>Micromonospora</taxon>
    </lineage>
</organism>
<dbReference type="Gene3D" id="3.40.50.970">
    <property type="match status" value="2"/>
</dbReference>
<dbReference type="GO" id="GO:0009099">
    <property type="term" value="P:L-valine biosynthetic process"/>
    <property type="evidence" value="ECO:0007669"/>
    <property type="project" value="TreeGrafter"/>
</dbReference>
<dbReference type="InterPro" id="IPR029061">
    <property type="entry name" value="THDP-binding"/>
</dbReference>
<evidence type="ECO:0000259" key="6">
    <source>
        <dbReference type="Pfam" id="PF02776"/>
    </source>
</evidence>
<evidence type="ECO:0000256" key="1">
    <source>
        <dbReference type="ARBA" id="ARBA00007812"/>
    </source>
</evidence>
<gene>
    <name evidence="7" type="ORF">GA0070618_6455</name>
</gene>
<evidence type="ECO:0000313" key="8">
    <source>
        <dbReference type="Proteomes" id="UP000198253"/>
    </source>
</evidence>
<dbReference type="GO" id="GO:0009097">
    <property type="term" value="P:isoleucine biosynthetic process"/>
    <property type="evidence" value="ECO:0007669"/>
    <property type="project" value="TreeGrafter"/>
</dbReference>
<dbReference type="GO" id="GO:0000287">
    <property type="term" value="F:magnesium ion binding"/>
    <property type="evidence" value="ECO:0007669"/>
    <property type="project" value="InterPro"/>
</dbReference>
<evidence type="ECO:0000313" key="7">
    <source>
        <dbReference type="EMBL" id="SCF41070.1"/>
    </source>
</evidence>
<dbReference type="PANTHER" id="PTHR18968:SF13">
    <property type="entry name" value="ACETOLACTATE SYNTHASE CATALYTIC SUBUNIT, MITOCHONDRIAL"/>
    <property type="match status" value="1"/>
</dbReference>
<proteinExistence type="inferred from homology"/>
<comment type="similarity">
    <text evidence="1 3">Belongs to the TPP enzyme family.</text>
</comment>
<protein>
    <submittedName>
        <fullName evidence="7">Acetolactate synthase-1/2/3 large subunit</fullName>
    </submittedName>
</protein>
<reference evidence="8" key="1">
    <citation type="submission" date="2016-06" db="EMBL/GenBank/DDBJ databases">
        <authorList>
            <person name="Varghese N."/>
            <person name="Submissions Spin"/>
        </authorList>
    </citation>
    <scope>NUCLEOTIDE SEQUENCE [LARGE SCALE GENOMIC DNA]</scope>
    <source>
        <strain evidence="8">DSM 43816</strain>
    </source>
</reference>
<dbReference type="InterPro" id="IPR012001">
    <property type="entry name" value="Thiamin_PyroP_enz_TPP-bd_dom"/>
</dbReference>
<dbReference type="GO" id="GO:0050660">
    <property type="term" value="F:flavin adenine dinucleotide binding"/>
    <property type="evidence" value="ECO:0007669"/>
    <property type="project" value="TreeGrafter"/>
</dbReference>
<dbReference type="InParanoid" id="A0A1C5A778"/>
<dbReference type="Proteomes" id="UP000198253">
    <property type="component" value="Chromosome I"/>
</dbReference>
<keyword evidence="2 3" id="KW-0786">Thiamine pyrophosphate</keyword>
<dbReference type="Pfam" id="PF00205">
    <property type="entry name" value="TPP_enzyme_M"/>
    <property type="match status" value="1"/>
</dbReference>
<sequence>MDRPYRVVDYLIRSLHQVGVRHIFGVGGANIEDLYDAAHHCDGAVRAVVAKHEFSAAAMADGYARTTGRLAVAVSTSGAGAMNLVPGVAEAYASRVPLLAVVGQPPRSLEGRGAFQDTSGLAGSFDAYRLFSTISRYCARVDDPADLAAALADALTATRALPGGPAVLLLPKDVQQAVLADPPPIDELLTARRTPVAASAARERAADRLAELAGEPVLVIAGDEVARRGARAELAEFVAALDARVAVVPDGKDVFDNHDPRFVGVAGVIGHPSVTDALRRARLCVLVGTRLPVMARGGLDALLAGTELVCFGAEPAFSDPDTLHVDGDLRAELRAVTARLRAARPAPPSPARADLRFLTVPPFEGEGMRLRDAVEAIGAAVPEGATVIADAGNAAAGVIHWVATPRDGRFVVALGMGGMGHSLGAGIGAALGTGARSYVVIGDGGFLMHGMEIHTAVEHDLPVTFVVVNNNAHGMCVTREQLYYDDAYTFNEFRPTDLAGGIRGMFPTLPVTHARTPDELRQALVAHGSTRSPAVVCVDVSPREIPPFVPFLNHLDTVSPQGAPHDQPVVAVG</sequence>
<dbReference type="OrthoDB" id="2254214at2"/>